<dbReference type="AlphaFoldDB" id="A0A834WYA4"/>
<keyword evidence="2" id="KW-1185">Reference proteome</keyword>
<sequence>MGKVPGSHENGVGYARVPGCVVVLDFLTLPHIFHVPDCFLTRNLSSVHQLLSSSYLSSSTGGARGITHFSLQTYVGGVRTGAESFFFELVEQSWLWYSTHRRLPVAANVRYM</sequence>
<name>A0A834WYA4_9FABA</name>
<protein>
    <submittedName>
        <fullName evidence="1">Uncharacterized protein</fullName>
    </submittedName>
</protein>
<dbReference type="Proteomes" id="UP000634136">
    <property type="component" value="Unassembled WGS sequence"/>
</dbReference>
<accession>A0A834WYA4</accession>
<organism evidence="1 2">
    <name type="scientific">Senna tora</name>
    <dbReference type="NCBI Taxonomy" id="362788"/>
    <lineage>
        <taxon>Eukaryota</taxon>
        <taxon>Viridiplantae</taxon>
        <taxon>Streptophyta</taxon>
        <taxon>Embryophyta</taxon>
        <taxon>Tracheophyta</taxon>
        <taxon>Spermatophyta</taxon>
        <taxon>Magnoliopsida</taxon>
        <taxon>eudicotyledons</taxon>
        <taxon>Gunneridae</taxon>
        <taxon>Pentapetalae</taxon>
        <taxon>rosids</taxon>
        <taxon>fabids</taxon>
        <taxon>Fabales</taxon>
        <taxon>Fabaceae</taxon>
        <taxon>Caesalpinioideae</taxon>
        <taxon>Cassia clade</taxon>
        <taxon>Senna</taxon>
    </lineage>
</organism>
<reference evidence="1" key="1">
    <citation type="submission" date="2020-09" db="EMBL/GenBank/DDBJ databases">
        <title>Genome-Enabled Discovery of Anthraquinone Biosynthesis in Senna tora.</title>
        <authorList>
            <person name="Kang S.-H."/>
            <person name="Pandey R.P."/>
            <person name="Lee C.-M."/>
            <person name="Sim J.-S."/>
            <person name="Jeong J.-T."/>
            <person name="Choi B.-S."/>
            <person name="Jung M."/>
            <person name="Ginzburg D."/>
            <person name="Zhao K."/>
            <person name="Won S.Y."/>
            <person name="Oh T.-J."/>
            <person name="Yu Y."/>
            <person name="Kim N.-H."/>
            <person name="Lee O.R."/>
            <person name="Lee T.-H."/>
            <person name="Bashyal P."/>
            <person name="Kim T.-S."/>
            <person name="Lee W.-H."/>
            <person name="Kawkins C."/>
            <person name="Kim C.-K."/>
            <person name="Kim J.S."/>
            <person name="Ahn B.O."/>
            <person name="Rhee S.Y."/>
            <person name="Sohng J.K."/>
        </authorList>
    </citation>
    <scope>NUCLEOTIDE SEQUENCE</scope>
    <source>
        <tissue evidence="1">Leaf</tissue>
    </source>
</reference>
<evidence type="ECO:0000313" key="2">
    <source>
        <dbReference type="Proteomes" id="UP000634136"/>
    </source>
</evidence>
<evidence type="ECO:0000313" key="1">
    <source>
        <dbReference type="EMBL" id="KAF7834528.1"/>
    </source>
</evidence>
<gene>
    <name evidence="1" type="ORF">G2W53_009387</name>
</gene>
<dbReference type="EMBL" id="JAAIUW010000004">
    <property type="protein sequence ID" value="KAF7834528.1"/>
    <property type="molecule type" value="Genomic_DNA"/>
</dbReference>
<proteinExistence type="predicted"/>
<comment type="caution">
    <text evidence="1">The sequence shown here is derived from an EMBL/GenBank/DDBJ whole genome shotgun (WGS) entry which is preliminary data.</text>
</comment>